<dbReference type="SUPFAM" id="SSF47240">
    <property type="entry name" value="Ferritin-like"/>
    <property type="match status" value="1"/>
</dbReference>
<dbReference type="PANTHER" id="PTHR30295:SF0">
    <property type="entry name" value="BACTERIOFERRITIN"/>
    <property type="match status" value="1"/>
</dbReference>
<reference evidence="4 5" key="1">
    <citation type="submission" date="2020-10" db="EMBL/GenBank/DDBJ databases">
        <title>Bacillus sp. HD4P25, an endophyte from a halophyte.</title>
        <authorList>
            <person name="Sun J.-Q."/>
        </authorList>
    </citation>
    <scope>NUCLEOTIDE SEQUENCE [LARGE SCALE GENOMIC DNA]</scope>
    <source>
        <strain evidence="4 5">YIM 93174</strain>
    </source>
</reference>
<accession>A0ABR9QMC1</accession>
<gene>
    <name evidence="4" type="ORF">IMZ08_16195</name>
</gene>
<dbReference type="InterPro" id="IPR012347">
    <property type="entry name" value="Ferritin-like"/>
</dbReference>
<sequence length="142" mass="16326">MNQEVVIKELNAFLKGQYMGIHQYEHFIKHLKDPSVKKEFQKIQQEHKEHASQVAERIQNLGGVPVDSEGIMGSVQNYMSRFSIPNTTEDMIKMAKEGEDLYGIHMSEEIVKGDLDPESKALIEVILDKDRQHVEHLDSLTH</sequence>
<evidence type="ECO:0000256" key="1">
    <source>
        <dbReference type="ARBA" id="ARBA00022434"/>
    </source>
</evidence>
<dbReference type="InterPro" id="IPR009078">
    <property type="entry name" value="Ferritin-like_SF"/>
</dbReference>
<evidence type="ECO:0000259" key="3">
    <source>
        <dbReference type="Pfam" id="PF09537"/>
    </source>
</evidence>
<dbReference type="EMBL" id="JADCLJ010000022">
    <property type="protein sequence ID" value="MBE4909594.1"/>
    <property type="molecule type" value="Genomic_DNA"/>
</dbReference>
<protein>
    <submittedName>
        <fullName evidence="4">Ferritin-like domain-containing protein</fullName>
    </submittedName>
</protein>
<dbReference type="Gene3D" id="1.20.1260.10">
    <property type="match status" value="1"/>
</dbReference>
<dbReference type="PANTHER" id="PTHR30295">
    <property type="entry name" value="BACTERIOFERRITIN"/>
    <property type="match status" value="1"/>
</dbReference>
<evidence type="ECO:0000256" key="2">
    <source>
        <dbReference type="ARBA" id="ARBA00023004"/>
    </source>
</evidence>
<feature type="domain" description="DUF2383" evidence="3">
    <location>
        <begin position="6"/>
        <end position="110"/>
    </location>
</feature>
<evidence type="ECO:0000313" key="4">
    <source>
        <dbReference type="EMBL" id="MBE4909594.1"/>
    </source>
</evidence>
<proteinExistence type="predicted"/>
<dbReference type="CDD" id="cd00657">
    <property type="entry name" value="Ferritin_like"/>
    <property type="match status" value="1"/>
</dbReference>
<dbReference type="Proteomes" id="UP001516662">
    <property type="component" value="Unassembled WGS sequence"/>
</dbReference>
<keyword evidence="1" id="KW-0409">Iron storage</keyword>
<evidence type="ECO:0000313" key="5">
    <source>
        <dbReference type="Proteomes" id="UP001516662"/>
    </source>
</evidence>
<dbReference type="InterPro" id="IPR019052">
    <property type="entry name" value="DUF2383"/>
</dbReference>
<organism evidence="4 5">
    <name type="scientific">Litchfieldia luteola</name>
    <dbReference type="NCBI Taxonomy" id="682179"/>
    <lineage>
        <taxon>Bacteria</taxon>
        <taxon>Bacillati</taxon>
        <taxon>Bacillota</taxon>
        <taxon>Bacilli</taxon>
        <taxon>Bacillales</taxon>
        <taxon>Bacillaceae</taxon>
        <taxon>Litchfieldia</taxon>
    </lineage>
</organism>
<keyword evidence="2" id="KW-0408">Iron</keyword>
<keyword evidence="5" id="KW-1185">Reference proteome</keyword>
<comment type="caution">
    <text evidence="4">The sequence shown here is derived from an EMBL/GenBank/DDBJ whole genome shotgun (WGS) entry which is preliminary data.</text>
</comment>
<dbReference type="RefSeq" id="WP_193538394.1">
    <property type="nucleotide sequence ID" value="NZ_JADCLJ010000022.1"/>
</dbReference>
<dbReference type="Pfam" id="PF09537">
    <property type="entry name" value="DUF2383"/>
    <property type="match status" value="1"/>
</dbReference>
<name>A0ABR9QMC1_9BACI</name>